<feature type="transmembrane region" description="Helical" evidence="1">
    <location>
        <begin position="405"/>
        <end position="424"/>
    </location>
</feature>
<evidence type="ECO:0000313" key="3">
    <source>
        <dbReference type="Proteomes" id="UP000594778"/>
    </source>
</evidence>
<evidence type="ECO:0000313" key="2">
    <source>
        <dbReference type="EMBL" id="QPS07278.1"/>
    </source>
</evidence>
<accession>A0A7T2S1K9</accession>
<sequence>MNSRSISATGPPPPAAAPAQACLEGNGERRAFLASAGLLVLVYLGWLLVFWPGVLGEDSSAILQEVDRPEHFRSGKSAFWYYFVRWTYGVTHRVEVPVAILLLLCALFFARMLAWYWARGHRLLCVVLLVFVCAAPHMVYFMATLYPDAIFAVASCALLFELWWICSQKRHSRASLALIALALPFAVFVRANGALFLAPAVVAIFLVHRKSRLPLCAIIGLWCALAYTGTKMHKPAPQSAMDSLVLFETVKLLQPRAMNDLWQKQPLMNDPWVLQAPKLSARTLEILEGHAPRQLILAYSDPAYWDMLVFHPQGPQLFGLTEDRRKELAHEFLRYNLWHNLPDVAASRVNVLLSAALAQGGFPALDYARHVIRRTQAQSQMRIFRLDSSETALRGLLRQSHAWRWLLWTPWLGFTLLAMVLWHGVRQKNVPALLISVPPAIHLTAIAVFATAGEYRYLLPFFVLTPALLAVLISRPGISKANAATTVSPKSLEDSSRNTLQAHAL</sequence>
<keyword evidence="1" id="KW-0812">Transmembrane</keyword>
<reference evidence="2 3" key="1">
    <citation type="submission" date="2020-12" db="EMBL/GenBank/DDBJ databases">
        <title>FDA dAtabase for Regulatory Grade micrObial Sequences (FDA-ARGOS): Supporting development and validation of Infectious Disease Dx tests.</title>
        <authorList>
            <person name="Sproer C."/>
            <person name="Gronow S."/>
            <person name="Severitt S."/>
            <person name="Schroder I."/>
            <person name="Tallon L."/>
            <person name="Sadzewicz L."/>
            <person name="Zhao X."/>
            <person name="Boylan J."/>
            <person name="Ott S."/>
            <person name="Bowen H."/>
            <person name="Vavikolanu K."/>
            <person name="Mehta A."/>
            <person name="Aluvathingal J."/>
            <person name="Nadendla S."/>
            <person name="Lowell S."/>
            <person name="Myers T."/>
            <person name="Yan Y."/>
            <person name="Sichtig H."/>
        </authorList>
    </citation>
    <scope>NUCLEOTIDE SEQUENCE [LARGE SCALE GENOMIC DNA]</scope>
    <source>
        <strain evidence="2 3">FDAARGOS_909</strain>
    </source>
</reference>
<proteinExistence type="predicted"/>
<feature type="transmembrane region" description="Helical" evidence="1">
    <location>
        <begin position="149"/>
        <end position="166"/>
    </location>
</feature>
<dbReference type="EMBL" id="CP065668">
    <property type="protein sequence ID" value="QPS07278.1"/>
    <property type="molecule type" value="Genomic_DNA"/>
</dbReference>
<dbReference type="AlphaFoldDB" id="A0A7T2S1K9"/>
<gene>
    <name evidence="2" type="ORF">I6G66_23820</name>
</gene>
<feature type="transmembrane region" description="Helical" evidence="1">
    <location>
        <begin position="96"/>
        <end position="116"/>
    </location>
</feature>
<feature type="transmembrane region" description="Helical" evidence="1">
    <location>
        <begin position="123"/>
        <end position="143"/>
    </location>
</feature>
<evidence type="ECO:0008006" key="4">
    <source>
        <dbReference type="Google" id="ProtNLM"/>
    </source>
</evidence>
<feature type="transmembrane region" description="Helical" evidence="1">
    <location>
        <begin position="178"/>
        <end position="206"/>
    </location>
</feature>
<feature type="transmembrane region" description="Helical" evidence="1">
    <location>
        <begin position="31"/>
        <end position="51"/>
    </location>
</feature>
<name>A0A7T2S1K9_DELAC</name>
<dbReference type="RefSeq" id="WP_197954833.1">
    <property type="nucleotide sequence ID" value="NZ_CP065668.1"/>
</dbReference>
<feature type="transmembrane region" description="Helical" evidence="1">
    <location>
        <begin position="430"/>
        <end position="450"/>
    </location>
</feature>
<keyword evidence="1" id="KW-0472">Membrane</keyword>
<organism evidence="2 3">
    <name type="scientific">Delftia acidovorans</name>
    <name type="common">Pseudomonas acidovorans</name>
    <name type="synonym">Comamonas acidovorans</name>
    <dbReference type="NCBI Taxonomy" id="80866"/>
    <lineage>
        <taxon>Bacteria</taxon>
        <taxon>Pseudomonadati</taxon>
        <taxon>Pseudomonadota</taxon>
        <taxon>Betaproteobacteria</taxon>
        <taxon>Burkholderiales</taxon>
        <taxon>Comamonadaceae</taxon>
        <taxon>Delftia</taxon>
    </lineage>
</organism>
<keyword evidence="1" id="KW-1133">Transmembrane helix</keyword>
<feature type="transmembrane region" description="Helical" evidence="1">
    <location>
        <begin position="457"/>
        <end position="478"/>
    </location>
</feature>
<evidence type="ECO:0000256" key="1">
    <source>
        <dbReference type="SAM" id="Phobius"/>
    </source>
</evidence>
<protein>
    <recommendedName>
        <fullName evidence="4">Glycosyltransferase RgtA/B/C/D-like domain-containing protein</fullName>
    </recommendedName>
</protein>
<dbReference type="Proteomes" id="UP000594778">
    <property type="component" value="Chromosome"/>
</dbReference>